<protein>
    <submittedName>
        <fullName evidence="1">Uncharacterized protein</fullName>
    </submittedName>
</protein>
<dbReference type="AlphaFoldDB" id="A0A1I2K3I2"/>
<sequence>MKIRTDFVTNSSSVSFIVTMNLSMLDRFLHTFEEKFDTGKKRAVKILKEELVENGTRVMLEGVEIYTKHFKFDDGGDCMFADSYDKPYEEIDFSAFEEKDIWALIFGEFIARNRISEVEGFGVTKVDTSL</sequence>
<evidence type="ECO:0000313" key="2">
    <source>
        <dbReference type="Proteomes" id="UP000198964"/>
    </source>
</evidence>
<dbReference type="RefSeq" id="WP_093921003.1">
    <property type="nucleotide sequence ID" value="NZ_FONW01000010.1"/>
</dbReference>
<proteinExistence type="predicted"/>
<dbReference type="EMBL" id="FONW01000010">
    <property type="protein sequence ID" value="SFF60898.1"/>
    <property type="molecule type" value="Genomic_DNA"/>
</dbReference>
<accession>A0A1I2K3I2</accession>
<keyword evidence="2" id="KW-1185">Reference proteome</keyword>
<dbReference type="STRING" id="655355.SAMN05216283_110142"/>
<evidence type="ECO:0000313" key="1">
    <source>
        <dbReference type="EMBL" id="SFF60898.1"/>
    </source>
</evidence>
<organism evidence="1 2">
    <name type="scientific">Sunxiuqinia elliptica</name>
    <dbReference type="NCBI Taxonomy" id="655355"/>
    <lineage>
        <taxon>Bacteria</taxon>
        <taxon>Pseudomonadati</taxon>
        <taxon>Bacteroidota</taxon>
        <taxon>Bacteroidia</taxon>
        <taxon>Marinilabiliales</taxon>
        <taxon>Prolixibacteraceae</taxon>
        <taxon>Sunxiuqinia</taxon>
    </lineage>
</organism>
<gene>
    <name evidence="1" type="ORF">SAMN05216283_110142</name>
</gene>
<reference evidence="1 2" key="1">
    <citation type="submission" date="2016-10" db="EMBL/GenBank/DDBJ databases">
        <authorList>
            <person name="de Groot N.N."/>
        </authorList>
    </citation>
    <scope>NUCLEOTIDE SEQUENCE [LARGE SCALE GENOMIC DNA]</scope>
    <source>
        <strain evidence="1 2">CGMCC 1.9156</strain>
    </source>
</reference>
<dbReference type="Proteomes" id="UP000198964">
    <property type="component" value="Unassembled WGS sequence"/>
</dbReference>
<name>A0A1I2K3I2_9BACT</name>